<evidence type="ECO:0000313" key="2">
    <source>
        <dbReference type="Proteomes" id="UP001154329"/>
    </source>
</evidence>
<evidence type="ECO:0000313" key="1">
    <source>
        <dbReference type="EMBL" id="CAH1723015.1"/>
    </source>
</evidence>
<organism evidence="1 2">
    <name type="scientific">Aphis gossypii</name>
    <name type="common">Cotton aphid</name>
    <dbReference type="NCBI Taxonomy" id="80765"/>
    <lineage>
        <taxon>Eukaryota</taxon>
        <taxon>Metazoa</taxon>
        <taxon>Ecdysozoa</taxon>
        <taxon>Arthropoda</taxon>
        <taxon>Hexapoda</taxon>
        <taxon>Insecta</taxon>
        <taxon>Pterygota</taxon>
        <taxon>Neoptera</taxon>
        <taxon>Paraneoptera</taxon>
        <taxon>Hemiptera</taxon>
        <taxon>Sternorrhyncha</taxon>
        <taxon>Aphidomorpha</taxon>
        <taxon>Aphidoidea</taxon>
        <taxon>Aphididae</taxon>
        <taxon>Aphidini</taxon>
        <taxon>Aphis</taxon>
        <taxon>Aphis</taxon>
    </lineage>
</organism>
<reference evidence="1" key="1">
    <citation type="submission" date="2022-02" db="EMBL/GenBank/DDBJ databases">
        <authorList>
            <person name="King R."/>
        </authorList>
    </citation>
    <scope>NUCLEOTIDE SEQUENCE</scope>
</reference>
<protein>
    <submittedName>
        <fullName evidence="1">Uncharacterized protein</fullName>
    </submittedName>
</protein>
<keyword evidence="2" id="KW-1185">Reference proteome</keyword>
<sequence>MEPLPLPAPLVRPNFRPLILGRVRLTLSNTSSTTHSAVCGFTSASIIPVQPEHIRGQGKIRDHINRSYPIIEYRERVRGPERLINAAVNERAALPNIEKAWADFYMMENENEPEPLLQVEINDPPLLPVQNADKKNIIIKFAVQKII</sequence>
<dbReference type="EMBL" id="OU899035">
    <property type="protein sequence ID" value="CAH1723015.1"/>
    <property type="molecule type" value="Genomic_DNA"/>
</dbReference>
<accession>A0A9P0IXF2</accession>
<gene>
    <name evidence="1" type="ORF">APHIGO_LOCUS5006</name>
</gene>
<name>A0A9P0IXF2_APHGO</name>
<proteinExistence type="predicted"/>
<dbReference type="AlphaFoldDB" id="A0A9P0IXF2"/>
<reference evidence="1" key="2">
    <citation type="submission" date="2022-10" db="EMBL/GenBank/DDBJ databases">
        <authorList>
            <consortium name="ENA_rothamsted_submissions"/>
            <consortium name="culmorum"/>
            <person name="King R."/>
        </authorList>
    </citation>
    <scope>NUCLEOTIDE SEQUENCE</scope>
</reference>
<dbReference type="Proteomes" id="UP001154329">
    <property type="component" value="Chromosome 2"/>
</dbReference>